<feature type="region of interest" description="Disordered" evidence="1">
    <location>
        <begin position="1"/>
        <end position="52"/>
    </location>
</feature>
<sequence length="374" mass="41293">MVENGAAPHPNKSMPESVETDSAHTTGKRRWTDEDEPEADTDTDSDEISIKSTKSFEAQNIEYVLENGRRYCNDTYFMPNDEAEQTRLNITHQICLILFDGKLTNVPLAKKNPRVLDIGTGPGDWAIEMSAEYPGATIIATDIGVFDSGLGSTIELPNVSFQLDDARDEWTYHEPFDLIHIRGLAGAFSDWCSLYNQAFRHLAPGGYIEISDADPAADSVSFPGSGDSYLNIFASAMRSAAESTGHPRDLSHLLPSVLSAAGFTDICVKERTIPIGLWPTNAQEKTLGKMGLIALLEGVEAYSLRQLTATGNWTAEGVRDLCEKVKMEILTAGRMTCVMKTVIARKPFVRSMARKSDMLQKLMQLDDEMKKQEV</sequence>
<dbReference type="OrthoDB" id="2013972at2759"/>
<feature type="compositionally biased region" description="Acidic residues" evidence="1">
    <location>
        <begin position="33"/>
        <end position="47"/>
    </location>
</feature>
<keyword evidence="3" id="KW-1185">Reference proteome</keyword>
<evidence type="ECO:0000256" key="1">
    <source>
        <dbReference type="SAM" id="MobiDB-lite"/>
    </source>
</evidence>
<organism evidence="2 3">
    <name type="scientific">Aspergillus calidoustus</name>
    <dbReference type="NCBI Taxonomy" id="454130"/>
    <lineage>
        <taxon>Eukaryota</taxon>
        <taxon>Fungi</taxon>
        <taxon>Dikarya</taxon>
        <taxon>Ascomycota</taxon>
        <taxon>Pezizomycotina</taxon>
        <taxon>Eurotiomycetes</taxon>
        <taxon>Eurotiomycetidae</taxon>
        <taxon>Eurotiales</taxon>
        <taxon>Aspergillaceae</taxon>
        <taxon>Aspergillus</taxon>
        <taxon>Aspergillus subgen. Nidulantes</taxon>
    </lineage>
</organism>
<dbReference type="Gene3D" id="3.40.50.150">
    <property type="entry name" value="Vaccinia Virus protein VP39"/>
    <property type="match status" value="1"/>
</dbReference>
<dbReference type="Proteomes" id="UP000054771">
    <property type="component" value="Unassembled WGS sequence"/>
</dbReference>
<dbReference type="InterPro" id="IPR029063">
    <property type="entry name" value="SAM-dependent_MTases_sf"/>
</dbReference>
<proteinExistence type="predicted"/>
<dbReference type="EMBL" id="CDMC01000004">
    <property type="protein sequence ID" value="CEL04296.1"/>
    <property type="molecule type" value="Genomic_DNA"/>
</dbReference>
<dbReference type="AlphaFoldDB" id="A0A0U5G1D3"/>
<dbReference type="PANTHER" id="PTHR43591:SF10">
    <property type="entry name" value="ABC TRANSMEMBRANE TYPE-1 DOMAIN-CONTAINING PROTEIN-RELATED"/>
    <property type="match status" value="1"/>
</dbReference>
<evidence type="ECO:0000313" key="3">
    <source>
        <dbReference type="Proteomes" id="UP000054771"/>
    </source>
</evidence>
<evidence type="ECO:0008006" key="4">
    <source>
        <dbReference type="Google" id="ProtNLM"/>
    </source>
</evidence>
<dbReference type="PANTHER" id="PTHR43591">
    <property type="entry name" value="METHYLTRANSFERASE"/>
    <property type="match status" value="1"/>
</dbReference>
<name>A0A0U5G1D3_ASPCI</name>
<protein>
    <recommendedName>
        <fullName evidence="4">TAM domain methyltransferase</fullName>
    </recommendedName>
</protein>
<reference evidence="3" key="1">
    <citation type="journal article" date="2016" name="Genome Announc.">
        <title>Draft genome sequences of fungus Aspergillus calidoustus.</title>
        <authorList>
            <person name="Horn F."/>
            <person name="Linde J."/>
            <person name="Mattern D.J."/>
            <person name="Walther G."/>
            <person name="Guthke R."/>
            <person name="Scherlach K."/>
            <person name="Martin K."/>
            <person name="Brakhage A.A."/>
            <person name="Petzke L."/>
            <person name="Valiante V."/>
        </authorList>
    </citation>
    <scope>NUCLEOTIDE SEQUENCE [LARGE SCALE GENOMIC DNA]</scope>
    <source>
        <strain evidence="3">SF006504</strain>
    </source>
</reference>
<dbReference type="OMA" id="DWAIEMS"/>
<dbReference type="Pfam" id="PF13489">
    <property type="entry name" value="Methyltransf_23"/>
    <property type="match status" value="1"/>
</dbReference>
<accession>A0A0U5G1D3</accession>
<dbReference type="STRING" id="454130.A0A0U5G1D3"/>
<dbReference type="CDD" id="cd02440">
    <property type="entry name" value="AdoMet_MTases"/>
    <property type="match status" value="1"/>
</dbReference>
<dbReference type="GO" id="GO:0008168">
    <property type="term" value="F:methyltransferase activity"/>
    <property type="evidence" value="ECO:0007669"/>
    <property type="project" value="TreeGrafter"/>
</dbReference>
<evidence type="ECO:0000313" key="2">
    <source>
        <dbReference type="EMBL" id="CEL04296.1"/>
    </source>
</evidence>
<gene>
    <name evidence="2" type="ORF">ASPCAL05426</name>
</gene>
<dbReference type="SUPFAM" id="SSF53335">
    <property type="entry name" value="S-adenosyl-L-methionine-dependent methyltransferases"/>
    <property type="match status" value="1"/>
</dbReference>